<dbReference type="EMBL" id="JARKNE010000007">
    <property type="protein sequence ID" value="KAK5818792.1"/>
    <property type="molecule type" value="Genomic_DNA"/>
</dbReference>
<accession>A0ABR0PC44</accession>
<evidence type="ECO:0000313" key="1">
    <source>
        <dbReference type="EMBL" id="KAK5818792.1"/>
    </source>
</evidence>
<keyword evidence="2" id="KW-1185">Reference proteome</keyword>
<evidence type="ECO:0000313" key="2">
    <source>
        <dbReference type="Proteomes" id="UP001358586"/>
    </source>
</evidence>
<evidence type="ECO:0008006" key="3">
    <source>
        <dbReference type="Google" id="ProtNLM"/>
    </source>
</evidence>
<organism evidence="1 2">
    <name type="scientific">Gossypium arboreum</name>
    <name type="common">Tree cotton</name>
    <name type="synonym">Gossypium nanking</name>
    <dbReference type="NCBI Taxonomy" id="29729"/>
    <lineage>
        <taxon>Eukaryota</taxon>
        <taxon>Viridiplantae</taxon>
        <taxon>Streptophyta</taxon>
        <taxon>Embryophyta</taxon>
        <taxon>Tracheophyta</taxon>
        <taxon>Spermatophyta</taxon>
        <taxon>Magnoliopsida</taxon>
        <taxon>eudicotyledons</taxon>
        <taxon>Gunneridae</taxon>
        <taxon>Pentapetalae</taxon>
        <taxon>rosids</taxon>
        <taxon>malvids</taxon>
        <taxon>Malvales</taxon>
        <taxon>Malvaceae</taxon>
        <taxon>Malvoideae</taxon>
        <taxon>Gossypium</taxon>
    </lineage>
</organism>
<dbReference type="Proteomes" id="UP001358586">
    <property type="component" value="Chromosome 7"/>
</dbReference>
<gene>
    <name evidence="1" type="ORF">PVK06_023737</name>
</gene>
<reference evidence="1 2" key="1">
    <citation type="submission" date="2023-03" db="EMBL/GenBank/DDBJ databases">
        <title>WGS of Gossypium arboreum.</title>
        <authorList>
            <person name="Yu D."/>
        </authorList>
    </citation>
    <scope>NUCLEOTIDE SEQUENCE [LARGE SCALE GENOMIC DNA]</scope>
    <source>
        <tissue evidence="1">Leaf</tissue>
    </source>
</reference>
<name>A0ABR0PC44_GOSAR</name>
<comment type="caution">
    <text evidence="1">The sequence shown here is derived from an EMBL/GenBank/DDBJ whole genome shotgun (WGS) entry which is preliminary data.</text>
</comment>
<proteinExistence type="predicted"/>
<protein>
    <recommendedName>
        <fullName evidence="3">RNase H type-1 domain-containing protein</fullName>
    </recommendedName>
</protein>
<sequence>MKEIIKISVSWAKHFSLASRQVADVETESTHGEPLAGEWTYLNTDHAVRVDSEAKTAGVVLTKVVKAIHGSVLKTSHSTLIRRIQRILFQESNRILRYIPKEQNQSADFIAKLAFREKEDLQLIEIP</sequence>